<dbReference type="InterPro" id="IPR036047">
    <property type="entry name" value="F-box-like_dom_sf"/>
</dbReference>
<reference evidence="2 3" key="1">
    <citation type="journal article" date="2022" name="G3 (Bethesda)">
        <title>Enemy or ally: a genomic approach to elucidate the lifestyle of Phyllosticta citrichinaensis.</title>
        <authorList>
            <person name="Buijs V.A."/>
            <person name="Groenewald J.Z."/>
            <person name="Haridas S."/>
            <person name="LaButti K.M."/>
            <person name="Lipzen A."/>
            <person name="Martin F.M."/>
            <person name="Barry K."/>
            <person name="Grigoriev I.V."/>
            <person name="Crous P.W."/>
            <person name="Seidl M.F."/>
        </authorList>
    </citation>
    <scope>NUCLEOTIDE SEQUENCE [LARGE SCALE GENOMIC DNA]</scope>
    <source>
        <strain evidence="2 3">CBS 129764</strain>
    </source>
</reference>
<sequence>MSEAVDNNGLFGRLPGELQNQIFAHLDYLSAVFLSRTNQYFRRIVERPPTPTDLEKLAIIHLLERTEGDFSSWFACHKCFRLKPQEEFGVTQILDHGKAVNYKMQPSNRFCIDCGLKGYYKSKNNPMIFDGYKNPQNEHLIRHGFVARHLAIP</sequence>
<comment type="caution">
    <text evidence="2">The sequence shown here is derived from an EMBL/GenBank/DDBJ whole genome shotgun (WGS) entry which is preliminary data.</text>
</comment>
<accession>A0ABR1XV63</accession>
<dbReference type="Proteomes" id="UP001456524">
    <property type="component" value="Unassembled WGS sequence"/>
</dbReference>
<dbReference type="EMBL" id="JBBWUH010000004">
    <property type="protein sequence ID" value="KAK8169315.1"/>
    <property type="molecule type" value="Genomic_DNA"/>
</dbReference>
<evidence type="ECO:0000313" key="3">
    <source>
        <dbReference type="Proteomes" id="UP001456524"/>
    </source>
</evidence>
<name>A0ABR1XV63_9PEZI</name>
<dbReference type="InterPro" id="IPR001810">
    <property type="entry name" value="F-box_dom"/>
</dbReference>
<proteinExistence type="predicted"/>
<evidence type="ECO:0000313" key="2">
    <source>
        <dbReference type="EMBL" id="KAK8169315.1"/>
    </source>
</evidence>
<organism evidence="2 3">
    <name type="scientific">Phyllosticta citrichinensis</name>
    <dbReference type="NCBI Taxonomy" id="1130410"/>
    <lineage>
        <taxon>Eukaryota</taxon>
        <taxon>Fungi</taxon>
        <taxon>Dikarya</taxon>
        <taxon>Ascomycota</taxon>
        <taxon>Pezizomycotina</taxon>
        <taxon>Dothideomycetes</taxon>
        <taxon>Dothideomycetes incertae sedis</taxon>
        <taxon>Botryosphaeriales</taxon>
        <taxon>Phyllostictaceae</taxon>
        <taxon>Phyllosticta</taxon>
    </lineage>
</organism>
<gene>
    <name evidence="2" type="ORF">IWX90DRAFT_500941</name>
</gene>
<dbReference type="Pfam" id="PF00646">
    <property type="entry name" value="F-box"/>
    <property type="match status" value="1"/>
</dbReference>
<evidence type="ECO:0000259" key="1">
    <source>
        <dbReference type="PROSITE" id="PS50181"/>
    </source>
</evidence>
<dbReference type="PROSITE" id="PS50181">
    <property type="entry name" value="FBOX"/>
    <property type="match status" value="1"/>
</dbReference>
<dbReference type="SUPFAM" id="SSF81383">
    <property type="entry name" value="F-box domain"/>
    <property type="match status" value="1"/>
</dbReference>
<feature type="domain" description="F-box" evidence="1">
    <location>
        <begin position="8"/>
        <end position="57"/>
    </location>
</feature>
<protein>
    <recommendedName>
        <fullName evidence="1">F-box domain-containing protein</fullName>
    </recommendedName>
</protein>
<keyword evidence="3" id="KW-1185">Reference proteome</keyword>